<dbReference type="KEGG" id="dli:dnl_51610"/>
<proteinExistence type="predicted"/>
<name>A0A975BC92_9BACT</name>
<protein>
    <submittedName>
        <fullName evidence="1">Uncharacterized protein</fullName>
    </submittedName>
</protein>
<gene>
    <name evidence="1" type="ORF">dnl_51610</name>
</gene>
<sequence length="61" mass="6836">MYIHNLHSGQIIICFASSQHFLLVRPHAFSGSEDGKILSRLHETLISGHLLQVPTGLWQLS</sequence>
<evidence type="ECO:0000313" key="1">
    <source>
        <dbReference type="EMBL" id="QTA82777.1"/>
    </source>
</evidence>
<dbReference type="AlphaFoldDB" id="A0A975BC92"/>
<dbReference type="EMBL" id="CP061799">
    <property type="protein sequence ID" value="QTA82777.1"/>
    <property type="molecule type" value="Genomic_DNA"/>
</dbReference>
<keyword evidence="2" id="KW-1185">Reference proteome</keyword>
<organism evidence="1 2">
    <name type="scientific">Desulfonema limicola</name>
    <dbReference type="NCBI Taxonomy" id="45656"/>
    <lineage>
        <taxon>Bacteria</taxon>
        <taxon>Pseudomonadati</taxon>
        <taxon>Thermodesulfobacteriota</taxon>
        <taxon>Desulfobacteria</taxon>
        <taxon>Desulfobacterales</taxon>
        <taxon>Desulfococcaceae</taxon>
        <taxon>Desulfonema</taxon>
    </lineage>
</organism>
<evidence type="ECO:0000313" key="2">
    <source>
        <dbReference type="Proteomes" id="UP000663720"/>
    </source>
</evidence>
<dbReference type="Proteomes" id="UP000663720">
    <property type="component" value="Chromosome"/>
</dbReference>
<accession>A0A975BC92</accession>
<reference evidence="1" key="1">
    <citation type="journal article" date="2021" name="Microb. Physiol.">
        <title>Proteogenomic Insights into the Physiology of Marine, Sulfate-Reducing, Filamentous Desulfonema limicola and Desulfonema magnum.</title>
        <authorList>
            <person name="Schnaars V."/>
            <person name="Wohlbrand L."/>
            <person name="Scheve S."/>
            <person name="Hinrichs C."/>
            <person name="Reinhardt R."/>
            <person name="Rabus R."/>
        </authorList>
    </citation>
    <scope>NUCLEOTIDE SEQUENCE</scope>
    <source>
        <strain evidence="1">5ac10</strain>
    </source>
</reference>